<dbReference type="PANTHER" id="PTHR36851:SF1">
    <property type="entry name" value="GLYCO_TRANS_2-LIKE DOMAIN-CONTAINING PROTEIN"/>
    <property type="match status" value="1"/>
</dbReference>
<dbReference type="Proteomes" id="UP000034329">
    <property type="component" value="Unassembled WGS sequence"/>
</dbReference>
<feature type="transmembrane region" description="Helical" evidence="1">
    <location>
        <begin position="451"/>
        <end position="472"/>
    </location>
</feature>
<dbReference type="EMBL" id="LCLA01000005">
    <property type="protein sequence ID" value="KKU10699.1"/>
    <property type="molecule type" value="Genomic_DNA"/>
</dbReference>
<gene>
    <name evidence="3" type="ORF">UX13_C0005G0012</name>
</gene>
<protein>
    <recommendedName>
        <fullName evidence="2">Glycosyltransferase 2-like domain-containing protein</fullName>
    </recommendedName>
</protein>
<dbReference type="PANTHER" id="PTHR36851">
    <property type="entry name" value="UNNAMED PRODUCT"/>
    <property type="match status" value="1"/>
</dbReference>
<name>A0A0G1MR88_9BACT</name>
<accession>A0A0G1MR88</accession>
<sequence length="495" mass="58129">MRDYIRKHDKQILRLLEILPGFVSWNLILLPYWGIFVFPTFVAYFVLFFNIYWFYQSLQIAGSAIVSHLRIQAAKVYDWMGDVRGFPDWKKVKHVVIIPTYKEPLHTLERTLASLAGQDFPTGQIIPVLAMEGKETKQEREIKVRELKSKFKDVFGELFVTVHELEMGEVSGKASNERYAAIWLKKNYIDKNRLDLDYFTITSCDADHKYHPKHFSTLTYKFLDSPNRYRLFWQPSVMFYNNIWQIPAITRVPNSLMSILNLSQLTRRDRLINTANYSLSFKLLDEVDYWDADKIPEDWGIFFKTFYKKGGGVEVEPIYLPLLADAPQSTSFFKTLKSQYTQIQRWAWGVSDDPWIIKNYLLTDIPFWEKTMRLINVVWSHFLWPVNWFIITLGLTVPTLLNPAFGRTALGYTVPRLSSFVLTMALVFLVVMIVIDNVYKPARPKEFPFWRLLLTPFEYILMPIAGFFFGALPGIDAHTRLMLGKYIEYRVTEKV</sequence>
<reference evidence="3 4" key="1">
    <citation type="journal article" date="2015" name="Nature">
        <title>rRNA introns, odd ribosomes, and small enigmatic genomes across a large radiation of phyla.</title>
        <authorList>
            <person name="Brown C.T."/>
            <person name="Hug L.A."/>
            <person name="Thomas B.C."/>
            <person name="Sharon I."/>
            <person name="Castelle C.J."/>
            <person name="Singh A."/>
            <person name="Wilkins M.J."/>
            <person name="Williams K.H."/>
            <person name="Banfield J.F."/>
        </authorList>
    </citation>
    <scope>NUCLEOTIDE SEQUENCE [LARGE SCALE GENOMIC DNA]</scope>
</reference>
<keyword evidence="1" id="KW-1133">Transmembrane helix</keyword>
<evidence type="ECO:0000259" key="2">
    <source>
        <dbReference type="Pfam" id="PF13632"/>
    </source>
</evidence>
<organism evidence="3 4">
    <name type="scientific">Candidatus Woesebacteria bacterium GW2011_GWB1_45_5</name>
    <dbReference type="NCBI Taxonomy" id="1618581"/>
    <lineage>
        <taxon>Bacteria</taxon>
        <taxon>Candidatus Woeseibacteriota</taxon>
    </lineage>
</organism>
<proteinExistence type="predicted"/>
<keyword evidence="1" id="KW-0812">Transmembrane</keyword>
<feature type="domain" description="Glycosyltransferase 2-like" evidence="2">
    <location>
        <begin position="201"/>
        <end position="432"/>
    </location>
</feature>
<dbReference type="AlphaFoldDB" id="A0A0G1MR88"/>
<keyword evidence="1" id="KW-0472">Membrane</keyword>
<dbReference type="InterPro" id="IPR029044">
    <property type="entry name" value="Nucleotide-diphossugar_trans"/>
</dbReference>
<feature type="transmembrane region" description="Helical" evidence="1">
    <location>
        <begin position="417"/>
        <end position="439"/>
    </location>
</feature>
<evidence type="ECO:0000256" key="1">
    <source>
        <dbReference type="SAM" id="Phobius"/>
    </source>
</evidence>
<feature type="transmembrane region" description="Helical" evidence="1">
    <location>
        <begin position="12"/>
        <end position="30"/>
    </location>
</feature>
<feature type="transmembrane region" description="Helical" evidence="1">
    <location>
        <begin position="377"/>
        <end position="397"/>
    </location>
</feature>
<feature type="transmembrane region" description="Helical" evidence="1">
    <location>
        <begin position="36"/>
        <end position="55"/>
    </location>
</feature>
<dbReference type="Pfam" id="PF13632">
    <property type="entry name" value="Glyco_trans_2_3"/>
    <property type="match status" value="1"/>
</dbReference>
<dbReference type="SUPFAM" id="SSF53448">
    <property type="entry name" value="Nucleotide-diphospho-sugar transferases"/>
    <property type="match status" value="1"/>
</dbReference>
<dbReference type="InterPro" id="IPR001173">
    <property type="entry name" value="Glyco_trans_2-like"/>
</dbReference>
<comment type="caution">
    <text evidence="3">The sequence shown here is derived from an EMBL/GenBank/DDBJ whole genome shotgun (WGS) entry which is preliminary data.</text>
</comment>
<evidence type="ECO:0000313" key="3">
    <source>
        <dbReference type="EMBL" id="KKU10699.1"/>
    </source>
</evidence>
<evidence type="ECO:0000313" key="4">
    <source>
        <dbReference type="Proteomes" id="UP000034329"/>
    </source>
</evidence>
<dbReference type="CDD" id="cd00761">
    <property type="entry name" value="Glyco_tranf_GTA_type"/>
    <property type="match status" value="1"/>
</dbReference>
<dbReference type="Gene3D" id="3.90.550.10">
    <property type="entry name" value="Spore Coat Polysaccharide Biosynthesis Protein SpsA, Chain A"/>
    <property type="match status" value="1"/>
</dbReference>